<accession>A0A021VQ46</accession>
<gene>
    <name evidence="1" type="ORF">N866_01795</name>
</gene>
<dbReference type="EMBL" id="AXCW01000110">
    <property type="protein sequence ID" value="EYR63271.1"/>
    <property type="molecule type" value="Genomic_DNA"/>
</dbReference>
<dbReference type="RefSeq" id="WP_034226314.1">
    <property type="nucleotide sequence ID" value="NZ_AXCW01000110.1"/>
</dbReference>
<name>A0A021VQ46_9CELL</name>
<evidence type="ECO:0000313" key="2">
    <source>
        <dbReference type="Proteomes" id="UP000019753"/>
    </source>
</evidence>
<proteinExistence type="predicted"/>
<sequence>MSNFARPITIPQNQLQRIDAAYRLAGVPVPTRAVGIVDLIGAEPTADEVAASLAAEAITNPDPAAFYAEALERIARAQAGDALKAAFGKAMDGATREAMPDLLHRTATDLRPAFDKLAKTLTRAAKSLPAVNPLDVDAAVEGGHAAHLKAARDALTLLGTYAAIYVQDPPVDIPAALVTLLPLVDLPETIVEALDGDRLGRVTVTPDATLSPTLTVRRVAQDAAEDIDATLVGIARGDYDGVSLSLATPAELRQRTARARDAYRTRGASRDEVRVMTSTDRGWTLL</sequence>
<protein>
    <submittedName>
        <fullName evidence="1">Uncharacterized protein</fullName>
    </submittedName>
</protein>
<reference evidence="1 2" key="1">
    <citation type="submission" date="2014-01" db="EMBL/GenBank/DDBJ databases">
        <title>Actinotalea ferrariae CF5-4.</title>
        <authorList>
            <person name="Chen F."/>
            <person name="Li Y."/>
            <person name="Wang G."/>
        </authorList>
    </citation>
    <scope>NUCLEOTIDE SEQUENCE [LARGE SCALE GENOMIC DNA]</scope>
    <source>
        <strain evidence="1 2">CF5-4</strain>
    </source>
</reference>
<dbReference type="AlphaFoldDB" id="A0A021VQ46"/>
<keyword evidence="2" id="KW-1185">Reference proteome</keyword>
<evidence type="ECO:0000313" key="1">
    <source>
        <dbReference type="EMBL" id="EYR63271.1"/>
    </source>
</evidence>
<dbReference type="Proteomes" id="UP000019753">
    <property type="component" value="Unassembled WGS sequence"/>
</dbReference>
<comment type="caution">
    <text evidence="1">The sequence shown here is derived from an EMBL/GenBank/DDBJ whole genome shotgun (WGS) entry which is preliminary data.</text>
</comment>
<organism evidence="1 2">
    <name type="scientific">Actinotalea ferrariae CF5-4</name>
    <dbReference type="NCBI Taxonomy" id="948458"/>
    <lineage>
        <taxon>Bacteria</taxon>
        <taxon>Bacillati</taxon>
        <taxon>Actinomycetota</taxon>
        <taxon>Actinomycetes</taxon>
        <taxon>Micrococcales</taxon>
        <taxon>Cellulomonadaceae</taxon>
        <taxon>Actinotalea</taxon>
    </lineage>
</organism>
<dbReference type="OrthoDB" id="5147888at2"/>